<keyword evidence="5" id="KW-0676">Redox-active center</keyword>
<dbReference type="GO" id="GO:0003677">
    <property type="term" value="F:DNA binding"/>
    <property type="evidence" value="ECO:0007669"/>
    <property type="project" value="InterPro"/>
</dbReference>
<feature type="domain" description="HTH cro/C1-type" evidence="7">
    <location>
        <begin position="163"/>
        <end position="217"/>
    </location>
</feature>
<name>A0A5D4KE47_9BACI</name>
<dbReference type="Gene3D" id="3.40.50.2300">
    <property type="match status" value="1"/>
</dbReference>
<dbReference type="EC" id="1.20.4.4" evidence="6"/>
<dbReference type="SUPFAM" id="SSF47413">
    <property type="entry name" value="lambda repressor-like DNA-binding domains"/>
    <property type="match status" value="1"/>
</dbReference>
<evidence type="ECO:0000256" key="5">
    <source>
        <dbReference type="ARBA" id="ARBA00023284"/>
    </source>
</evidence>
<dbReference type="SMART" id="SM00226">
    <property type="entry name" value="LMWPc"/>
    <property type="match status" value="1"/>
</dbReference>
<dbReference type="InterPro" id="IPR023485">
    <property type="entry name" value="Ptyr_pPase"/>
</dbReference>
<evidence type="ECO:0000256" key="6">
    <source>
        <dbReference type="NCBIfam" id="TIGR02691"/>
    </source>
</evidence>
<evidence type="ECO:0000259" key="7">
    <source>
        <dbReference type="PROSITE" id="PS50943"/>
    </source>
</evidence>
<dbReference type="SUPFAM" id="SSF52788">
    <property type="entry name" value="Phosphotyrosine protein phosphatases I"/>
    <property type="match status" value="1"/>
</dbReference>
<dbReference type="Proteomes" id="UP000323317">
    <property type="component" value="Unassembled WGS sequence"/>
</dbReference>
<dbReference type="CDD" id="cd16345">
    <property type="entry name" value="LMWP_ArsC"/>
    <property type="match status" value="1"/>
</dbReference>
<dbReference type="PROSITE" id="PS50943">
    <property type="entry name" value="HTH_CROC1"/>
    <property type="match status" value="1"/>
</dbReference>
<proteinExistence type="predicted"/>
<dbReference type="GO" id="GO:0046685">
    <property type="term" value="P:response to arsenic-containing substance"/>
    <property type="evidence" value="ECO:0007669"/>
    <property type="project" value="UniProtKB-UniRule"/>
</dbReference>
<evidence type="ECO:0000256" key="1">
    <source>
        <dbReference type="ARBA" id="ARBA00022490"/>
    </source>
</evidence>
<evidence type="ECO:0000256" key="3">
    <source>
        <dbReference type="ARBA" id="ARBA00023002"/>
    </source>
</evidence>
<keyword evidence="2" id="KW-0059">Arsenical resistance</keyword>
<dbReference type="InterPro" id="IPR036196">
    <property type="entry name" value="Ptyr_pPase_sf"/>
</dbReference>
<evidence type="ECO:0000313" key="9">
    <source>
        <dbReference type="Proteomes" id="UP000323317"/>
    </source>
</evidence>
<protein>
    <recommendedName>
        <fullName evidence="6">Arsenate reductase</fullName>
        <ecNumber evidence="6">1.20.4.4</ecNumber>
    </recommendedName>
</protein>
<keyword evidence="1" id="KW-0963">Cytoplasm</keyword>
<dbReference type="EMBL" id="VTEH01000008">
    <property type="protein sequence ID" value="TYR75149.1"/>
    <property type="molecule type" value="Genomic_DNA"/>
</dbReference>
<evidence type="ECO:0000313" key="8">
    <source>
        <dbReference type="EMBL" id="TYR75149.1"/>
    </source>
</evidence>
<dbReference type="AlphaFoldDB" id="A0A5D4KE47"/>
<reference evidence="8 9" key="1">
    <citation type="submission" date="2019-08" db="EMBL/GenBank/DDBJ databases">
        <title>Bacillus genomes from the desert of Cuatro Cienegas, Coahuila.</title>
        <authorList>
            <person name="Olmedo-Alvarez G."/>
        </authorList>
    </citation>
    <scope>NUCLEOTIDE SEQUENCE [LARGE SCALE GENOMIC DNA]</scope>
    <source>
        <strain evidence="8 9">CH40_1T</strain>
    </source>
</reference>
<gene>
    <name evidence="8" type="primary">arsC</name>
    <name evidence="8" type="ORF">FZC79_12095</name>
</gene>
<dbReference type="GO" id="GO:0030612">
    <property type="term" value="F:arsenate reductase (thioredoxin) activity"/>
    <property type="evidence" value="ECO:0007669"/>
    <property type="project" value="UniProtKB-UniRule"/>
</dbReference>
<sequence length="234" mass="26880">MTKPIIYFLCIGNSCRSQMAEGFAKHYLGDSYEIMSAGIESRGIHPIAIEVMKEKGIDISNQSSDLVSVNTAGKASYVITLCKDAKERCPAILSRSHHYHWGFDDPAAITGTNYEILEEFRRIRDEIEETIVRFAKGEKGEVMNLNNFDFSVYKKKRNFGEIFRILRVENGFSASQLAEQLRVTEDFIMNTELNRTHPSKFFIHALANVLQKNYDDLLDELYDVEHKEILKLLK</sequence>
<keyword evidence="3 8" id="KW-0560">Oxidoreductase</keyword>
<dbReference type="Pfam" id="PF01451">
    <property type="entry name" value="LMWPc"/>
    <property type="match status" value="1"/>
</dbReference>
<dbReference type="InterPro" id="IPR014064">
    <property type="entry name" value="Arsenate_reductase_ArsC"/>
</dbReference>
<accession>A0A5D4KE47</accession>
<evidence type="ECO:0000256" key="4">
    <source>
        <dbReference type="ARBA" id="ARBA00023157"/>
    </source>
</evidence>
<keyword evidence="4" id="KW-1015">Disulfide bond</keyword>
<organism evidence="8 9">
    <name type="scientific">Rossellomorea vietnamensis</name>
    <dbReference type="NCBI Taxonomy" id="218284"/>
    <lineage>
        <taxon>Bacteria</taxon>
        <taxon>Bacillati</taxon>
        <taxon>Bacillota</taxon>
        <taxon>Bacilli</taxon>
        <taxon>Bacillales</taxon>
        <taxon>Bacillaceae</taxon>
        <taxon>Rossellomorea</taxon>
    </lineage>
</organism>
<comment type="caution">
    <text evidence="8">The sequence shown here is derived from an EMBL/GenBank/DDBJ whole genome shotgun (WGS) entry which is preliminary data.</text>
</comment>
<dbReference type="GO" id="GO:0004725">
    <property type="term" value="F:protein tyrosine phosphatase activity"/>
    <property type="evidence" value="ECO:0007669"/>
    <property type="project" value="UniProtKB-UniRule"/>
</dbReference>
<evidence type="ECO:0000256" key="2">
    <source>
        <dbReference type="ARBA" id="ARBA00022849"/>
    </source>
</evidence>
<dbReference type="InterPro" id="IPR001387">
    <property type="entry name" value="Cro/C1-type_HTH"/>
</dbReference>
<dbReference type="PANTHER" id="PTHR43428">
    <property type="entry name" value="ARSENATE REDUCTASE"/>
    <property type="match status" value="1"/>
</dbReference>
<dbReference type="PANTHER" id="PTHR43428:SF1">
    <property type="entry name" value="ARSENATE REDUCTASE"/>
    <property type="match status" value="1"/>
</dbReference>
<dbReference type="Gene3D" id="1.10.260.40">
    <property type="entry name" value="lambda repressor-like DNA-binding domains"/>
    <property type="match status" value="1"/>
</dbReference>
<dbReference type="InterPro" id="IPR010982">
    <property type="entry name" value="Lambda_DNA-bd_dom_sf"/>
</dbReference>
<dbReference type="NCBIfam" id="TIGR02691">
    <property type="entry name" value="arsC_pI258_fam"/>
    <property type="match status" value="1"/>
</dbReference>